<evidence type="ECO:0000313" key="2">
    <source>
        <dbReference type="EMBL" id="GMS99591.1"/>
    </source>
</evidence>
<feature type="chain" id="PRO_5043327473" description="Membrane transporter" evidence="1">
    <location>
        <begin position="23"/>
        <end position="96"/>
    </location>
</feature>
<dbReference type="AlphaFoldDB" id="A0AAV5TZH5"/>
<dbReference type="Proteomes" id="UP001432027">
    <property type="component" value="Unassembled WGS sequence"/>
</dbReference>
<gene>
    <name evidence="2" type="ORF">PENTCL1PPCAC_21766</name>
</gene>
<feature type="non-terminal residue" evidence="2">
    <location>
        <position position="1"/>
    </location>
</feature>
<sequence>QSSKVFVSMCLTFIIFVESCDAHGVDGIIPLLQQNFNIQDAQTATIRTASSIAQTVTLALIWILGDVFERRYWNIADAPTWFLCSRFLALPIYLPL</sequence>
<dbReference type="Gene3D" id="1.20.1250.20">
    <property type="entry name" value="MFS general substrate transporter like domains"/>
    <property type="match status" value="1"/>
</dbReference>
<accession>A0AAV5TZH5</accession>
<organism evidence="2 3">
    <name type="scientific">Pristionchus entomophagus</name>
    <dbReference type="NCBI Taxonomy" id="358040"/>
    <lineage>
        <taxon>Eukaryota</taxon>
        <taxon>Metazoa</taxon>
        <taxon>Ecdysozoa</taxon>
        <taxon>Nematoda</taxon>
        <taxon>Chromadorea</taxon>
        <taxon>Rhabditida</taxon>
        <taxon>Rhabditina</taxon>
        <taxon>Diplogasteromorpha</taxon>
        <taxon>Diplogasteroidea</taxon>
        <taxon>Neodiplogasteridae</taxon>
        <taxon>Pristionchus</taxon>
    </lineage>
</organism>
<evidence type="ECO:0000313" key="3">
    <source>
        <dbReference type="Proteomes" id="UP001432027"/>
    </source>
</evidence>
<reference evidence="2" key="1">
    <citation type="submission" date="2023-10" db="EMBL/GenBank/DDBJ databases">
        <title>Genome assembly of Pristionchus species.</title>
        <authorList>
            <person name="Yoshida K."/>
            <person name="Sommer R.J."/>
        </authorList>
    </citation>
    <scope>NUCLEOTIDE SEQUENCE</scope>
    <source>
        <strain evidence="2">RS0144</strain>
    </source>
</reference>
<keyword evidence="3" id="KW-1185">Reference proteome</keyword>
<comment type="caution">
    <text evidence="2">The sequence shown here is derived from an EMBL/GenBank/DDBJ whole genome shotgun (WGS) entry which is preliminary data.</text>
</comment>
<proteinExistence type="predicted"/>
<dbReference type="InterPro" id="IPR036259">
    <property type="entry name" value="MFS_trans_sf"/>
</dbReference>
<evidence type="ECO:0008006" key="4">
    <source>
        <dbReference type="Google" id="ProtNLM"/>
    </source>
</evidence>
<dbReference type="EMBL" id="BTSX01000005">
    <property type="protein sequence ID" value="GMS99591.1"/>
    <property type="molecule type" value="Genomic_DNA"/>
</dbReference>
<protein>
    <recommendedName>
        <fullName evidence="4">Membrane transporter</fullName>
    </recommendedName>
</protein>
<evidence type="ECO:0000256" key="1">
    <source>
        <dbReference type="SAM" id="SignalP"/>
    </source>
</evidence>
<keyword evidence="1" id="KW-0732">Signal</keyword>
<dbReference type="SUPFAM" id="SSF103473">
    <property type="entry name" value="MFS general substrate transporter"/>
    <property type="match status" value="1"/>
</dbReference>
<name>A0AAV5TZH5_9BILA</name>
<feature type="signal peptide" evidence="1">
    <location>
        <begin position="1"/>
        <end position="22"/>
    </location>
</feature>